<sequence>MYHDPEHSQTVTMLQGSGDAAVITLVVHQVELGLFAAVASVPRLQLHPHSETLLHRTPTTLKDFL</sequence>
<evidence type="ECO:0000313" key="2">
    <source>
        <dbReference type="Proteomes" id="UP000324222"/>
    </source>
</evidence>
<proteinExistence type="predicted"/>
<dbReference type="EMBL" id="VSRR010072471">
    <property type="protein sequence ID" value="MPC86771.1"/>
    <property type="molecule type" value="Genomic_DNA"/>
</dbReference>
<accession>A0A5B7IMP6</accession>
<protein>
    <submittedName>
        <fullName evidence="1">Uncharacterized protein</fullName>
    </submittedName>
</protein>
<keyword evidence="2" id="KW-1185">Reference proteome</keyword>
<organism evidence="1 2">
    <name type="scientific">Portunus trituberculatus</name>
    <name type="common">Swimming crab</name>
    <name type="synonym">Neptunus trituberculatus</name>
    <dbReference type="NCBI Taxonomy" id="210409"/>
    <lineage>
        <taxon>Eukaryota</taxon>
        <taxon>Metazoa</taxon>
        <taxon>Ecdysozoa</taxon>
        <taxon>Arthropoda</taxon>
        <taxon>Crustacea</taxon>
        <taxon>Multicrustacea</taxon>
        <taxon>Malacostraca</taxon>
        <taxon>Eumalacostraca</taxon>
        <taxon>Eucarida</taxon>
        <taxon>Decapoda</taxon>
        <taxon>Pleocyemata</taxon>
        <taxon>Brachyura</taxon>
        <taxon>Eubrachyura</taxon>
        <taxon>Portunoidea</taxon>
        <taxon>Portunidae</taxon>
        <taxon>Portuninae</taxon>
        <taxon>Portunus</taxon>
    </lineage>
</organism>
<comment type="caution">
    <text evidence="1">The sequence shown here is derived from an EMBL/GenBank/DDBJ whole genome shotgun (WGS) entry which is preliminary data.</text>
</comment>
<name>A0A5B7IMP6_PORTR</name>
<evidence type="ECO:0000313" key="1">
    <source>
        <dbReference type="EMBL" id="MPC86771.1"/>
    </source>
</evidence>
<gene>
    <name evidence="1" type="ORF">E2C01_081607</name>
</gene>
<dbReference type="AlphaFoldDB" id="A0A5B7IMP6"/>
<dbReference type="Proteomes" id="UP000324222">
    <property type="component" value="Unassembled WGS sequence"/>
</dbReference>
<reference evidence="1 2" key="1">
    <citation type="submission" date="2019-05" db="EMBL/GenBank/DDBJ databases">
        <title>Another draft genome of Portunus trituberculatus and its Hox gene families provides insights of decapod evolution.</title>
        <authorList>
            <person name="Jeong J.-H."/>
            <person name="Song I."/>
            <person name="Kim S."/>
            <person name="Choi T."/>
            <person name="Kim D."/>
            <person name="Ryu S."/>
            <person name="Kim W."/>
        </authorList>
    </citation>
    <scope>NUCLEOTIDE SEQUENCE [LARGE SCALE GENOMIC DNA]</scope>
    <source>
        <tissue evidence="1">Muscle</tissue>
    </source>
</reference>